<feature type="region of interest" description="Disordered" evidence="1">
    <location>
        <begin position="1"/>
        <end position="50"/>
    </location>
</feature>
<name>A0A6J4M1Q0_9BACT</name>
<sequence length="50" mass="5552">WPFEKQRHRRRPLLALPRQNCAGSATTPGPATVRERSGRRSRPTGGTGRA</sequence>
<proteinExistence type="predicted"/>
<evidence type="ECO:0000256" key="1">
    <source>
        <dbReference type="SAM" id="MobiDB-lite"/>
    </source>
</evidence>
<dbReference type="EMBL" id="CADCTX010000763">
    <property type="protein sequence ID" value="CAA9347887.1"/>
    <property type="molecule type" value="Genomic_DNA"/>
</dbReference>
<gene>
    <name evidence="2" type="ORF">AVDCRST_MAG40-2733</name>
</gene>
<feature type="non-terminal residue" evidence="2">
    <location>
        <position position="1"/>
    </location>
</feature>
<feature type="compositionally biased region" description="Basic residues" evidence="1">
    <location>
        <begin position="1"/>
        <end position="12"/>
    </location>
</feature>
<dbReference type="AlphaFoldDB" id="A0A6J4M1Q0"/>
<evidence type="ECO:0000313" key="2">
    <source>
        <dbReference type="EMBL" id="CAA9347887.1"/>
    </source>
</evidence>
<protein>
    <submittedName>
        <fullName evidence="2">Uncharacterized protein</fullName>
    </submittedName>
</protein>
<accession>A0A6J4M1Q0</accession>
<organism evidence="2">
    <name type="scientific">uncultured Gemmatimonadaceae bacterium</name>
    <dbReference type="NCBI Taxonomy" id="246130"/>
    <lineage>
        <taxon>Bacteria</taxon>
        <taxon>Pseudomonadati</taxon>
        <taxon>Gemmatimonadota</taxon>
        <taxon>Gemmatimonadia</taxon>
        <taxon>Gemmatimonadales</taxon>
        <taxon>Gemmatimonadaceae</taxon>
        <taxon>environmental samples</taxon>
    </lineage>
</organism>
<feature type="non-terminal residue" evidence="2">
    <location>
        <position position="50"/>
    </location>
</feature>
<reference evidence="2" key="1">
    <citation type="submission" date="2020-02" db="EMBL/GenBank/DDBJ databases">
        <authorList>
            <person name="Meier V. D."/>
        </authorList>
    </citation>
    <scope>NUCLEOTIDE SEQUENCE</scope>
    <source>
        <strain evidence="2">AVDCRST_MAG40</strain>
    </source>
</reference>